<feature type="region of interest" description="Disordered" evidence="1">
    <location>
        <begin position="266"/>
        <end position="289"/>
    </location>
</feature>
<dbReference type="EMBL" id="PYNS01000012">
    <property type="protein sequence ID" value="PSV10472.1"/>
    <property type="molecule type" value="Genomic_DNA"/>
</dbReference>
<dbReference type="AlphaFoldDB" id="A0A2T3KUN1"/>
<sequence>MEQDKQLNSGIYQGWVRHRRFTPVDHRFTYSMFMAYIDLAELSQLSQRVTGFGLSVLSFARFRRDDYVAGDQDLAQAVKDKVFELTGKQFKGNVTMLCHLRYCGLYFSPLNLYYLHDEAGSWQYTLAEVSNTPWNERHYYAVPAPQYWTGKTYNHDKAFHVSPFNPIKQEYCWRLTEPDSNLLVHLAVNKNIDSTAPSEYQSNLKNRNQKVFDATMQMRKHSFSSKTLIKQLLLTPIMTIKVVAGIYWQALKLFIKGAPIYDHPDKNTSNNNQLESSNDHVIKRGNDNA</sequence>
<dbReference type="RefSeq" id="WP_107185232.1">
    <property type="nucleotide sequence ID" value="NZ_JAWQGC010000001.1"/>
</dbReference>
<protein>
    <submittedName>
        <fullName evidence="2">DUF1365 domain-containing protein</fullName>
    </submittedName>
</protein>
<feature type="compositionally biased region" description="Polar residues" evidence="1">
    <location>
        <begin position="267"/>
        <end position="276"/>
    </location>
</feature>
<evidence type="ECO:0000313" key="2">
    <source>
        <dbReference type="EMBL" id="PSV10472.1"/>
    </source>
</evidence>
<reference evidence="2 3" key="1">
    <citation type="submission" date="2018-03" db="EMBL/GenBank/DDBJ databases">
        <title>Whole genome sequencing of Histamine producing bacteria.</title>
        <authorList>
            <person name="Butler K."/>
        </authorList>
    </citation>
    <scope>NUCLEOTIDE SEQUENCE [LARGE SCALE GENOMIC DNA]</scope>
    <source>
        <strain evidence="2 3">Res.4.1</strain>
    </source>
</reference>
<organism evidence="2 3">
    <name type="scientific">Photobacterium leiognathi subsp. mandapamensis</name>
    <name type="common">Photobacterium mandapamensis</name>
    <dbReference type="NCBI Taxonomy" id="48408"/>
    <lineage>
        <taxon>Bacteria</taxon>
        <taxon>Pseudomonadati</taxon>
        <taxon>Pseudomonadota</taxon>
        <taxon>Gammaproteobacteria</taxon>
        <taxon>Vibrionales</taxon>
        <taxon>Vibrionaceae</taxon>
        <taxon>Photobacterium</taxon>
    </lineage>
</organism>
<evidence type="ECO:0000256" key="1">
    <source>
        <dbReference type="SAM" id="MobiDB-lite"/>
    </source>
</evidence>
<comment type="caution">
    <text evidence="2">The sequence shown here is derived from an EMBL/GenBank/DDBJ whole genome shotgun (WGS) entry which is preliminary data.</text>
</comment>
<proteinExistence type="predicted"/>
<gene>
    <name evidence="2" type="ORF">C0W93_11860</name>
</gene>
<feature type="compositionally biased region" description="Basic and acidic residues" evidence="1">
    <location>
        <begin position="277"/>
        <end position="289"/>
    </location>
</feature>
<dbReference type="InterPro" id="IPR010775">
    <property type="entry name" value="DUF1365"/>
</dbReference>
<dbReference type="PANTHER" id="PTHR33973:SF4">
    <property type="entry name" value="OS07G0153300 PROTEIN"/>
    <property type="match status" value="1"/>
</dbReference>
<dbReference type="PANTHER" id="PTHR33973">
    <property type="entry name" value="OS07G0153300 PROTEIN"/>
    <property type="match status" value="1"/>
</dbReference>
<accession>A0A2T3KUN1</accession>
<dbReference type="Pfam" id="PF07103">
    <property type="entry name" value="DUF1365"/>
    <property type="match status" value="1"/>
</dbReference>
<evidence type="ECO:0000313" key="3">
    <source>
        <dbReference type="Proteomes" id="UP000240530"/>
    </source>
</evidence>
<name>A0A2T3KUN1_PHOLD</name>
<dbReference type="Proteomes" id="UP000240530">
    <property type="component" value="Unassembled WGS sequence"/>
</dbReference>